<comment type="caution">
    <text evidence="1">The sequence shown here is derived from an EMBL/GenBank/DDBJ whole genome shotgun (WGS) entry which is preliminary data.</text>
</comment>
<protein>
    <submittedName>
        <fullName evidence="1">Uncharacterized protein</fullName>
    </submittedName>
</protein>
<dbReference type="AlphaFoldDB" id="A0A1Q9BTI1"/>
<name>A0A1Q9BTI1_SYMMI</name>
<sequence length="51" mass="5512">MTGLSSQASFDAFLYLQAATHQSLAVLAANEEDIDALFGIFASFSERETEP</sequence>
<proteinExistence type="predicted"/>
<dbReference type="Proteomes" id="UP000186817">
    <property type="component" value="Unassembled WGS sequence"/>
</dbReference>
<dbReference type="EMBL" id="LSRX01004443">
    <property type="protein sequence ID" value="OLP73977.1"/>
    <property type="molecule type" value="Genomic_DNA"/>
</dbReference>
<reference evidence="1 2" key="1">
    <citation type="submission" date="2016-02" db="EMBL/GenBank/DDBJ databases">
        <title>Genome analysis of coral dinoflagellate symbionts highlights evolutionary adaptations to a symbiotic lifestyle.</title>
        <authorList>
            <person name="Aranda M."/>
            <person name="Li Y."/>
            <person name="Liew Y.J."/>
            <person name="Baumgarten S."/>
            <person name="Simakov O."/>
            <person name="Wilson M."/>
            <person name="Piel J."/>
            <person name="Ashoor H."/>
            <person name="Bougouffa S."/>
            <person name="Bajic V.B."/>
            <person name="Ryu T."/>
            <person name="Ravasi T."/>
            <person name="Bayer T."/>
            <person name="Micklem G."/>
            <person name="Kim H."/>
            <person name="Bhak J."/>
            <person name="Lajeunesse T.C."/>
            <person name="Voolstra C.R."/>
        </authorList>
    </citation>
    <scope>NUCLEOTIDE SEQUENCE [LARGE SCALE GENOMIC DNA]</scope>
    <source>
        <strain evidence="1 2">CCMP2467</strain>
    </source>
</reference>
<keyword evidence="2" id="KW-1185">Reference proteome</keyword>
<evidence type="ECO:0000313" key="1">
    <source>
        <dbReference type="EMBL" id="OLP73977.1"/>
    </source>
</evidence>
<organism evidence="1 2">
    <name type="scientific">Symbiodinium microadriaticum</name>
    <name type="common">Dinoflagellate</name>
    <name type="synonym">Zooxanthella microadriatica</name>
    <dbReference type="NCBI Taxonomy" id="2951"/>
    <lineage>
        <taxon>Eukaryota</taxon>
        <taxon>Sar</taxon>
        <taxon>Alveolata</taxon>
        <taxon>Dinophyceae</taxon>
        <taxon>Suessiales</taxon>
        <taxon>Symbiodiniaceae</taxon>
        <taxon>Symbiodinium</taxon>
    </lineage>
</organism>
<evidence type="ECO:0000313" key="2">
    <source>
        <dbReference type="Proteomes" id="UP000186817"/>
    </source>
</evidence>
<accession>A0A1Q9BTI1</accession>
<gene>
    <name evidence="1" type="ORF">AK812_SmicGene46621</name>
</gene>
<feature type="non-terminal residue" evidence="1">
    <location>
        <position position="51"/>
    </location>
</feature>